<feature type="region of interest" description="Disordered" evidence="1">
    <location>
        <begin position="84"/>
        <end position="104"/>
    </location>
</feature>
<dbReference type="EMBL" id="CP011391">
    <property type="protein sequence ID" value="AMK55123.1"/>
    <property type="molecule type" value="Genomic_DNA"/>
</dbReference>
<dbReference type="KEGG" id="fro:AALO17_19890"/>
<dbReference type="Proteomes" id="UP000069771">
    <property type="component" value="Chromosome"/>
</dbReference>
<protein>
    <recommendedName>
        <fullName evidence="4">Peptidase C39-like domain-containing protein</fullName>
    </recommendedName>
</protein>
<feature type="region of interest" description="Disordered" evidence="1">
    <location>
        <begin position="36"/>
        <end position="71"/>
    </location>
</feature>
<name>A0A140DWU6_9FIRM</name>
<organism evidence="2 3">
    <name type="scientific">Faecalibaculum rodentium</name>
    <dbReference type="NCBI Taxonomy" id="1702221"/>
    <lineage>
        <taxon>Bacteria</taxon>
        <taxon>Bacillati</taxon>
        <taxon>Bacillota</taxon>
        <taxon>Erysipelotrichia</taxon>
        <taxon>Erysipelotrichales</taxon>
        <taxon>Erysipelotrichaceae</taxon>
        <taxon>Faecalibaculum</taxon>
    </lineage>
</organism>
<accession>A0A140DWU6</accession>
<evidence type="ECO:0000256" key="1">
    <source>
        <dbReference type="SAM" id="MobiDB-lite"/>
    </source>
</evidence>
<gene>
    <name evidence="2" type="ORF">AALO17_19890</name>
</gene>
<keyword evidence="3" id="KW-1185">Reference proteome</keyword>
<evidence type="ECO:0000313" key="2">
    <source>
        <dbReference type="EMBL" id="AMK55123.1"/>
    </source>
</evidence>
<dbReference type="STRING" id="1702221.AALO17_19890"/>
<feature type="compositionally biased region" description="Basic and acidic residues" evidence="1">
    <location>
        <begin position="41"/>
        <end position="57"/>
    </location>
</feature>
<evidence type="ECO:0000313" key="3">
    <source>
        <dbReference type="Proteomes" id="UP000069771"/>
    </source>
</evidence>
<dbReference type="AlphaFoldDB" id="A0A140DWU6"/>
<proteinExistence type="predicted"/>
<evidence type="ECO:0008006" key="4">
    <source>
        <dbReference type="Google" id="ProtNLM"/>
    </source>
</evidence>
<dbReference type="Gene3D" id="3.90.70.10">
    <property type="entry name" value="Cysteine proteinases"/>
    <property type="match status" value="1"/>
</dbReference>
<sequence>MAESEIIQTKENRNMKRKWMTVVWLVCLAGCGSMQPMQPGEHNEPADGEKSDTRADEGFVTAPLAEEDPVQDTDTYAEANAALSDPAAETESPEAEGPNANEDTGIRTIVHPVTRSIQETGWYCGPAVMQMLLGHYGLYAAQTDLAALLNTSRVTGTEYADMARVASVHVFGQEPADDRASGFRAWTGTTGQMTVQDHAQFLDRMRQDLEGGDVLSAAVDVHALYPDLAIHGSHVVLVNGIELDEGGGIRQIRIEDPSYLVDYASEEDHWFATDRFLEAMNRCPEPGYIW</sequence>
<reference evidence="2 3" key="1">
    <citation type="journal article" date="2016" name="Gut Pathog.">
        <title>Whole genome sequencing of "Faecalibaculum rodentium" ALO17, isolated from C57BL/6J laboratory mouse feces.</title>
        <authorList>
            <person name="Lim S."/>
            <person name="Chang D.H."/>
            <person name="Ahn S."/>
            <person name="Kim B.C."/>
        </authorList>
    </citation>
    <scope>NUCLEOTIDE SEQUENCE [LARGE SCALE GENOMIC DNA]</scope>
    <source>
        <strain evidence="2 3">Alo17</strain>
    </source>
</reference>